<dbReference type="Proteomes" id="UP000188184">
    <property type="component" value="Plasmid unnamed2"/>
</dbReference>
<dbReference type="KEGG" id="pmar:B0X71_20760"/>
<evidence type="ECO:0000313" key="8">
    <source>
        <dbReference type="EMBL" id="AQQ55607.1"/>
    </source>
</evidence>
<keyword evidence="8" id="KW-0614">Plasmid</keyword>
<dbReference type="InterPro" id="IPR005471">
    <property type="entry name" value="Tscrpt_reg_IclR_N"/>
</dbReference>
<dbReference type="Gene3D" id="3.30.450.40">
    <property type="match status" value="1"/>
</dbReference>
<reference evidence="8 9" key="1">
    <citation type="submission" date="2017-02" db="EMBL/GenBank/DDBJ databases">
        <title>The complete genomic sequence of a novel cold adapted crude oil-degrading bacterium Planococcus qaidamina Y42.</title>
        <authorList>
            <person name="Yang R."/>
        </authorList>
    </citation>
    <scope>NUCLEOTIDE SEQUENCE [LARGE SCALE GENOMIC DNA]</scope>
    <source>
        <strain evidence="8 9">Y42</strain>
        <plasmid evidence="8 9">unnamed2</plasmid>
    </source>
</reference>
<evidence type="ECO:0000259" key="6">
    <source>
        <dbReference type="PROSITE" id="PS51077"/>
    </source>
</evidence>
<gene>
    <name evidence="8" type="ORF">B0X71_20760</name>
</gene>
<dbReference type="RefSeq" id="WP_077591445.1">
    <property type="nucleotide sequence ID" value="NZ_CP019642.1"/>
</dbReference>
<dbReference type="AlphaFoldDB" id="A0A1Q2L693"/>
<dbReference type="InterPro" id="IPR036390">
    <property type="entry name" value="WH_DNA-bd_sf"/>
</dbReference>
<evidence type="ECO:0000256" key="3">
    <source>
        <dbReference type="ARBA" id="ARBA00023163"/>
    </source>
</evidence>
<dbReference type="Gene3D" id="1.10.10.10">
    <property type="entry name" value="Winged helix-like DNA-binding domain superfamily/Winged helix DNA-binding domain"/>
    <property type="match status" value="1"/>
</dbReference>
<dbReference type="FunFam" id="1.10.10.10:FF:000056">
    <property type="entry name" value="IclR family transcriptional regulator"/>
    <property type="match status" value="1"/>
</dbReference>
<comment type="function">
    <text evidence="4">May be an activator protein for the gylABX operon.</text>
</comment>
<dbReference type="CDD" id="cd00090">
    <property type="entry name" value="HTH_ARSR"/>
    <property type="match status" value="1"/>
</dbReference>
<organism evidence="8 9">
    <name type="scientific">Planococcus lenghuensis</name>
    <dbReference type="NCBI Taxonomy" id="2213202"/>
    <lineage>
        <taxon>Bacteria</taxon>
        <taxon>Bacillati</taxon>
        <taxon>Bacillota</taxon>
        <taxon>Bacilli</taxon>
        <taxon>Bacillales</taxon>
        <taxon>Caryophanaceae</taxon>
        <taxon>Planococcus</taxon>
    </lineage>
</organism>
<feature type="domain" description="HTH iclR-type" evidence="6">
    <location>
        <begin position="7"/>
        <end position="69"/>
    </location>
</feature>
<dbReference type="GO" id="GO:0003677">
    <property type="term" value="F:DNA binding"/>
    <property type="evidence" value="ECO:0007669"/>
    <property type="project" value="UniProtKB-KW"/>
</dbReference>
<keyword evidence="3" id="KW-0804">Transcription</keyword>
<accession>A0A1Q2L693</accession>
<dbReference type="InterPro" id="IPR014757">
    <property type="entry name" value="Tscrpt_reg_IclR_C"/>
</dbReference>
<dbReference type="Pfam" id="PF09339">
    <property type="entry name" value="HTH_IclR"/>
    <property type="match status" value="1"/>
</dbReference>
<dbReference type="EMBL" id="CP019642">
    <property type="protein sequence ID" value="AQQ55607.1"/>
    <property type="molecule type" value="Genomic_DNA"/>
</dbReference>
<protein>
    <recommendedName>
        <fullName evidence="5">Glycerol operon regulatory protein</fullName>
    </recommendedName>
</protein>
<dbReference type="SUPFAM" id="SSF46785">
    <property type="entry name" value="Winged helix' DNA-binding domain"/>
    <property type="match status" value="1"/>
</dbReference>
<dbReference type="PROSITE" id="PS51078">
    <property type="entry name" value="ICLR_ED"/>
    <property type="match status" value="1"/>
</dbReference>
<dbReference type="PANTHER" id="PTHR30136">
    <property type="entry name" value="HELIX-TURN-HELIX TRANSCRIPTIONAL REGULATOR, ICLR FAMILY"/>
    <property type="match status" value="1"/>
</dbReference>
<geneLocation type="plasmid" evidence="8 9">
    <name>unnamed2</name>
</geneLocation>
<dbReference type="InterPro" id="IPR029016">
    <property type="entry name" value="GAF-like_dom_sf"/>
</dbReference>
<name>A0A1Q2L693_9BACL</name>
<sequence length="254" mass="28252">MGNSLRNTSAVKVLRILEEIVKNENGLGVTELANNLDLNKSTTYRFLATLEEEGYLEQNSSTENYVIGTKLFEFSSKVVNQTNWTKAIHPYLLSLKSKIQETVHLGIEDNGEVVYIDKVESDRSIRMYSKIGRRSPIFCTGVGKAILAFLPPATQKEIIDNIPFKRFTPNTVANKEELMKELKKIKAQGYSLDREEHEEGVNCAAAPVFNFEGKLLGAISVAGPKSRINDENLLDLAATVKETATLISKRLGSL</sequence>
<evidence type="ECO:0000256" key="4">
    <source>
        <dbReference type="ARBA" id="ARBA00058938"/>
    </source>
</evidence>
<keyword evidence="9" id="KW-1185">Reference proteome</keyword>
<feature type="domain" description="IclR-ED" evidence="7">
    <location>
        <begin position="70"/>
        <end position="253"/>
    </location>
</feature>
<dbReference type="OrthoDB" id="9791752at2"/>
<dbReference type="PROSITE" id="PS51077">
    <property type="entry name" value="HTH_ICLR"/>
    <property type="match status" value="1"/>
</dbReference>
<evidence type="ECO:0000256" key="2">
    <source>
        <dbReference type="ARBA" id="ARBA00023125"/>
    </source>
</evidence>
<evidence type="ECO:0000256" key="5">
    <source>
        <dbReference type="ARBA" id="ARBA00070406"/>
    </source>
</evidence>
<dbReference type="GO" id="GO:0003700">
    <property type="term" value="F:DNA-binding transcription factor activity"/>
    <property type="evidence" value="ECO:0007669"/>
    <property type="project" value="TreeGrafter"/>
</dbReference>
<evidence type="ECO:0000313" key="9">
    <source>
        <dbReference type="Proteomes" id="UP000188184"/>
    </source>
</evidence>
<dbReference type="SMART" id="SM00346">
    <property type="entry name" value="HTH_ICLR"/>
    <property type="match status" value="1"/>
</dbReference>
<dbReference type="InterPro" id="IPR011991">
    <property type="entry name" value="ArsR-like_HTH"/>
</dbReference>
<dbReference type="SUPFAM" id="SSF55781">
    <property type="entry name" value="GAF domain-like"/>
    <property type="match status" value="1"/>
</dbReference>
<proteinExistence type="predicted"/>
<dbReference type="InterPro" id="IPR050707">
    <property type="entry name" value="HTH_MetabolicPath_Reg"/>
</dbReference>
<evidence type="ECO:0000256" key="1">
    <source>
        <dbReference type="ARBA" id="ARBA00023015"/>
    </source>
</evidence>
<dbReference type="Pfam" id="PF01614">
    <property type="entry name" value="IclR_C"/>
    <property type="match status" value="1"/>
</dbReference>
<keyword evidence="2" id="KW-0238">DNA-binding</keyword>
<evidence type="ECO:0000259" key="7">
    <source>
        <dbReference type="PROSITE" id="PS51078"/>
    </source>
</evidence>
<keyword evidence="1" id="KW-0805">Transcription regulation</keyword>
<dbReference type="PANTHER" id="PTHR30136:SF24">
    <property type="entry name" value="HTH-TYPE TRANSCRIPTIONAL REPRESSOR ALLR"/>
    <property type="match status" value="1"/>
</dbReference>
<dbReference type="InterPro" id="IPR036388">
    <property type="entry name" value="WH-like_DNA-bd_sf"/>
</dbReference>
<dbReference type="GO" id="GO:0045892">
    <property type="term" value="P:negative regulation of DNA-templated transcription"/>
    <property type="evidence" value="ECO:0007669"/>
    <property type="project" value="TreeGrafter"/>
</dbReference>